<organism evidence="5 6">
    <name type="scientific">Geomicrobium sediminis</name>
    <dbReference type="NCBI Taxonomy" id="1347788"/>
    <lineage>
        <taxon>Bacteria</taxon>
        <taxon>Bacillati</taxon>
        <taxon>Bacillota</taxon>
        <taxon>Bacilli</taxon>
        <taxon>Bacillales</taxon>
        <taxon>Geomicrobium</taxon>
    </lineage>
</organism>
<dbReference type="PANTHER" id="PTHR34698:SF2">
    <property type="entry name" value="5-OXOPROLINASE SUBUNIT B"/>
    <property type="match status" value="1"/>
</dbReference>
<dbReference type="Pfam" id="PF02682">
    <property type="entry name" value="CT_C_D"/>
    <property type="match status" value="1"/>
</dbReference>
<dbReference type="SUPFAM" id="SSF50891">
    <property type="entry name" value="Cyclophilin-like"/>
    <property type="match status" value="1"/>
</dbReference>
<keyword evidence="2" id="KW-0378">Hydrolase</keyword>
<comment type="caution">
    <text evidence="5">The sequence shown here is derived from an EMBL/GenBank/DDBJ whole genome shotgun (WGS) entry which is preliminary data.</text>
</comment>
<dbReference type="InterPro" id="IPR010016">
    <property type="entry name" value="PxpB"/>
</dbReference>
<keyword evidence="6" id="KW-1185">Reference proteome</keyword>
<name>A0ABS2P7S2_9BACL</name>
<dbReference type="RefSeq" id="WP_204695486.1">
    <property type="nucleotide sequence ID" value="NZ_JAFBEC010000001.1"/>
</dbReference>
<dbReference type="Proteomes" id="UP000741863">
    <property type="component" value="Unassembled WGS sequence"/>
</dbReference>
<accession>A0ABS2P7S2</accession>
<dbReference type="Gene3D" id="3.30.1360.40">
    <property type="match status" value="1"/>
</dbReference>
<evidence type="ECO:0000259" key="4">
    <source>
        <dbReference type="SMART" id="SM00796"/>
    </source>
</evidence>
<evidence type="ECO:0000256" key="1">
    <source>
        <dbReference type="ARBA" id="ARBA00022741"/>
    </source>
</evidence>
<dbReference type="PANTHER" id="PTHR34698">
    <property type="entry name" value="5-OXOPROLINASE SUBUNIT B"/>
    <property type="match status" value="1"/>
</dbReference>
<feature type="domain" description="Carboxyltransferase" evidence="4">
    <location>
        <begin position="7"/>
        <end position="218"/>
    </location>
</feature>
<protein>
    <submittedName>
        <fullName evidence="5">Inhibitor of KinA</fullName>
    </submittedName>
</protein>
<dbReference type="InterPro" id="IPR029000">
    <property type="entry name" value="Cyclophilin-like_dom_sf"/>
</dbReference>
<reference evidence="5 6" key="1">
    <citation type="submission" date="2021-01" db="EMBL/GenBank/DDBJ databases">
        <title>Genomic Encyclopedia of Type Strains, Phase IV (KMG-IV): sequencing the most valuable type-strain genomes for metagenomic binning, comparative biology and taxonomic classification.</title>
        <authorList>
            <person name="Goeker M."/>
        </authorList>
    </citation>
    <scope>NUCLEOTIDE SEQUENCE [LARGE SCALE GENOMIC DNA]</scope>
    <source>
        <strain evidence="5 6">DSM 25540</strain>
    </source>
</reference>
<dbReference type="EMBL" id="JAFBEC010000001">
    <property type="protein sequence ID" value="MBM7631337.1"/>
    <property type="molecule type" value="Genomic_DNA"/>
</dbReference>
<sequence>MAVYKEAEFYELSERAVTVKFGDGIDPKLHARVSQFMQVIDEQPFQGYVEAVPSYTGITFFYNPLKVIKTNNETTIQQQVIAELKERIAQLEYATKNSLEANKIEIPVLYGGEYGPDLQEVAHANGLSTDEVIQLHSERTYLVYMIGFAPGFPFIGGMNERIATPRKSKPREKVPAGSVGIAGHQTGVYPMATPGGWQLIGQTPLKLFDVNRDVPSLLQSGDQVTFKPISKDAFVELKERSEKSHDS</sequence>
<evidence type="ECO:0000256" key="3">
    <source>
        <dbReference type="ARBA" id="ARBA00022840"/>
    </source>
</evidence>
<dbReference type="NCBIfam" id="TIGR00370">
    <property type="entry name" value="5-oxoprolinase subunit PxpB"/>
    <property type="match status" value="1"/>
</dbReference>
<keyword evidence="3" id="KW-0067">ATP-binding</keyword>
<evidence type="ECO:0000313" key="6">
    <source>
        <dbReference type="Proteomes" id="UP000741863"/>
    </source>
</evidence>
<dbReference type="InterPro" id="IPR003833">
    <property type="entry name" value="CT_C_D"/>
</dbReference>
<evidence type="ECO:0000313" key="5">
    <source>
        <dbReference type="EMBL" id="MBM7631337.1"/>
    </source>
</evidence>
<gene>
    <name evidence="5" type="ORF">JOD17_000428</name>
</gene>
<proteinExistence type="predicted"/>
<keyword evidence="1" id="KW-0547">Nucleotide-binding</keyword>
<evidence type="ECO:0000256" key="2">
    <source>
        <dbReference type="ARBA" id="ARBA00022801"/>
    </source>
</evidence>
<dbReference type="SUPFAM" id="SSF160467">
    <property type="entry name" value="PH0987 N-terminal domain-like"/>
    <property type="match status" value="1"/>
</dbReference>
<dbReference type="SMART" id="SM00796">
    <property type="entry name" value="AHS1"/>
    <property type="match status" value="1"/>
</dbReference>
<dbReference type="Gene3D" id="2.40.100.10">
    <property type="entry name" value="Cyclophilin-like"/>
    <property type="match status" value="1"/>
</dbReference>